<feature type="domain" description="OmpA-like" evidence="4">
    <location>
        <begin position="71"/>
        <end position="186"/>
    </location>
</feature>
<dbReference type="InterPro" id="IPR050330">
    <property type="entry name" value="Bact_OuterMem_StrucFunc"/>
</dbReference>
<evidence type="ECO:0000313" key="6">
    <source>
        <dbReference type="Proteomes" id="UP000278006"/>
    </source>
</evidence>
<gene>
    <name evidence="5" type="ORF">D8I35_12660</name>
</gene>
<protein>
    <submittedName>
        <fullName evidence="5">OmpA family protein</fullName>
    </submittedName>
</protein>
<dbReference type="Pfam" id="PF00691">
    <property type="entry name" value="OmpA"/>
    <property type="match status" value="1"/>
</dbReference>
<organism evidence="5 6">
    <name type="scientific">Corticibacter populi</name>
    <dbReference type="NCBI Taxonomy" id="1550736"/>
    <lineage>
        <taxon>Bacteria</taxon>
        <taxon>Pseudomonadati</taxon>
        <taxon>Pseudomonadota</taxon>
        <taxon>Betaproteobacteria</taxon>
        <taxon>Burkholderiales</taxon>
        <taxon>Comamonadaceae</taxon>
        <taxon>Corticibacter</taxon>
    </lineage>
</organism>
<dbReference type="AlphaFoldDB" id="A0A3M6QU21"/>
<proteinExistence type="predicted"/>
<comment type="caution">
    <text evidence="5">The sequence shown here is derived from an EMBL/GenBank/DDBJ whole genome shotgun (WGS) entry which is preliminary data.</text>
</comment>
<evidence type="ECO:0000313" key="5">
    <source>
        <dbReference type="EMBL" id="RMX05982.1"/>
    </source>
</evidence>
<comment type="subcellular location">
    <subcellularLocation>
        <location evidence="1">Cell outer membrane</location>
    </subcellularLocation>
</comment>
<dbReference type="PRINTS" id="PR01023">
    <property type="entry name" value="NAFLGMOTY"/>
</dbReference>
<keyword evidence="2 3" id="KW-0472">Membrane</keyword>
<evidence type="ECO:0000256" key="2">
    <source>
        <dbReference type="ARBA" id="ARBA00023136"/>
    </source>
</evidence>
<dbReference type="CDD" id="cd07185">
    <property type="entry name" value="OmpA_C-like"/>
    <property type="match status" value="1"/>
</dbReference>
<name>A0A3M6QU21_9BURK</name>
<evidence type="ECO:0000256" key="1">
    <source>
        <dbReference type="ARBA" id="ARBA00004442"/>
    </source>
</evidence>
<dbReference type="Proteomes" id="UP000278006">
    <property type="component" value="Unassembled WGS sequence"/>
</dbReference>
<sequence>MCLRQRQARLRSIPSIRIAKLPMFKSLPLWLLSFAVCLLSACQSTPPAPHGLSQAQVKALEDYGFTHIDNGMKYDLSGKILFATDSSELSDDANAVIAKVSTLLIDIQISHLRLDGHTDNQGRAAYNLELSERRAAMVAKAMIANGIPTESIVVRGLGDTQPIADNGTEAGRSENRRVTIIVGTAASL</sequence>
<keyword evidence="6" id="KW-1185">Reference proteome</keyword>
<dbReference type="PANTHER" id="PTHR30329:SF17">
    <property type="entry name" value="LIPOPROTEIN YFIB-RELATED"/>
    <property type="match status" value="1"/>
</dbReference>
<accession>A0A3M6QU21</accession>
<dbReference type="InterPro" id="IPR006664">
    <property type="entry name" value="OMP_bac"/>
</dbReference>
<dbReference type="SUPFAM" id="SSF103088">
    <property type="entry name" value="OmpA-like"/>
    <property type="match status" value="1"/>
</dbReference>
<reference evidence="5 6" key="1">
    <citation type="submission" date="2018-10" db="EMBL/GenBank/DDBJ databases">
        <title>Draft genome of Cortibacter populi DSM10536.</title>
        <authorList>
            <person name="Bernier A.-M."/>
            <person name="Bernard K."/>
        </authorList>
    </citation>
    <scope>NUCLEOTIDE SEQUENCE [LARGE SCALE GENOMIC DNA]</scope>
    <source>
        <strain evidence="5 6">DSM 105136</strain>
    </source>
</reference>
<dbReference type="GO" id="GO:0009279">
    <property type="term" value="C:cell outer membrane"/>
    <property type="evidence" value="ECO:0007669"/>
    <property type="project" value="UniProtKB-SubCell"/>
</dbReference>
<dbReference type="InterPro" id="IPR036737">
    <property type="entry name" value="OmpA-like_sf"/>
</dbReference>
<evidence type="ECO:0000256" key="3">
    <source>
        <dbReference type="PROSITE-ProRule" id="PRU00473"/>
    </source>
</evidence>
<dbReference type="PRINTS" id="PR01021">
    <property type="entry name" value="OMPADOMAIN"/>
</dbReference>
<dbReference type="PROSITE" id="PS51123">
    <property type="entry name" value="OMPA_2"/>
    <property type="match status" value="1"/>
</dbReference>
<dbReference type="Gene3D" id="3.30.1330.60">
    <property type="entry name" value="OmpA-like domain"/>
    <property type="match status" value="1"/>
</dbReference>
<dbReference type="PANTHER" id="PTHR30329">
    <property type="entry name" value="STATOR ELEMENT OF FLAGELLAR MOTOR COMPLEX"/>
    <property type="match status" value="1"/>
</dbReference>
<dbReference type="InterPro" id="IPR006665">
    <property type="entry name" value="OmpA-like"/>
</dbReference>
<dbReference type="EMBL" id="RDQO01000003">
    <property type="protein sequence ID" value="RMX05982.1"/>
    <property type="molecule type" value="Genomic_DNA"/>
</dbReference>
<evidence type="ECO:0000259" key="4">
    <source>
        <dbReference type="PROSITE" id="PS51123"/>
    </source>
</evidence>